<organism evidence="2 3">
    <name type="scientific">Platysternon megacephalum</name>
    <name type="common">big-headed turtle</name>
    <dbReference type="NCBI Taxonomy" id="55544"/>
    <lineage>
        <taxon>Eukaryota</taxon>
        <taxon>Metazoa</taxon>
        <taxon>Chordata</taxon>
        <taxon>Craniata</taxon>
        <taxon>Vertebrata</taxon>
        <taxon>Euteleostomi</taxon>
        <taxon>Archelosauria</taxon>
        <taxon>Testudinata</taxon>
        <taxon>Testudines</taxon>
        <taxon>Cryptodira</taxon>
        <taxon>Durocryptodira</taxon>
        <taxon>Testudinoidea</taxon>
        <taxon>Platysternidae</taxon>
        <taxon>Platysternon</taxon>
    </lineage>
</organism>
<comment type="caution">
    <text evidence="2">The sequence shown here is derived from an EMBL/GenBank/DDBJ whole genome shotgun (WGS) entry which is preliminary data.</text>
</comment>
<dbReference type="EMBL" id="QXTE01000025">
    <property type="protein sequence ID" value="TFK12145.1"/>
    <property type="molecule type" value="Genomic_DNA"/>
</dbReference>
<reference evidence="2 3" key="2">
    <citation type="submission" date="2019-04" db="EMBL/GenBank/DDBJ databases">
        <title>The genome sequence of big-headed turtle.</title>
        <authorList>
            <person name="Gong S."/>
        </authorList>
    </citation>
    <scope>NUCLEOTIDE SEQUENCE [LARGE SCALE GENOMIC DNA]</scope>
    <source>
        <strain evidence="2">DO16091913</strain>
        <tissue evidence="2">Muscle</tissue>
    </source>
</reference>
<evidence type="ECO:0000256" key="1">
    <source>
        <dbReference type="SAM" id="MobiDB-lite"/>
    </source>
</evidence>
<dbReference type="AlphaFoldDB" id="A0A4D9ESK7"/>
<proteinExistence type="predicted"/>
<sequence length="119" mass="12310">MGPNQPPGAWTSQDRGAPSPQHRQPVASAGTHLATRLPQQLPPIGGEGLGSVELAAAVCREGEGLLWGVRGGTSSLCWAPQSLAKPQVGLSWPFLCLSFPGDLQMLRASLSAAGPPTTY</sequence>
<reference evidence="2 3" key="1">
    <citation type="submission" date="2019-04" db="EMBL/GenBank/DDBJ databases">
        <title>Draft genome of the big-headed turtle Platysternon megacephalum.</title>
        <authorList>
            <person name="Gong S."/>
        </authorList>
    </citation>
    <scope>NUCLEOTIDE SEQUENCE [LARGE SCALE GENOMIC DNA]</scope>
    <source>
        <strain evidence="2">DO16091913</strain>
        <tissue evidence="2">Muscle</tissue>
    </source>
</reference>
<name>A0A4D9ESK7_9SAUR</name>
<protein>
    <submittedName>
        <fullName evidence="2">Nipped-B-like protein</fullName>
    </submittedName>
</protein>
<evidence type="ECO:0000313" key="2">
    <source>
        <dbReference type="EMBL" id="TFK12145.1"/>
    </source>
</evidence>
<keyword evidence="3" id="KW-1185">Reference proteome</keyword>
<feature type="region of interest" description="Disordered" evidence="1">
    <location>
        <begin position="1"/>
        <end position="46"/>
    </location>
</feature>
<gene>
    <name evidence="2" type="ORF">DR999_PMT04590</name>
</gene>
<accession>A0A4D9ESK7</accession>
<dbReference type="Proteomes" id="UP000297703">
    <property type="component" value="Unassembled WGS sequence"/>
</dbReference>
<evidence type="ECO:0000313" key="3">
    <source>
        <dbReference type="Proteomes" id="UP000297703"/>
    </source>
</evidence>